<evidence type="ECO:0000256" key="4">
    <source>
        <dbReference type="ARBA" id="ARBA00022827"/>
    </source>
</evidence>
<keyword evidence="4 6" id="KW-0274">FAD</keyword>
<name>A0A7G9R7C9_9ACTN</name>
<evidence type="ECO:0000256" key="3">
    <source>
        <dbReference type="ARBA" id="ARBA00022630"/>
    </source>
</evidence>
<evidence type="ECO:0000256" key="6">
    <source>
        <dbReference type="RuleBase" id="RU362125"/>
    </source>
</evidence>
<dbReference type="InterPro" id="IPR037069">
    <property type="entry name" value="AcylCoA_DH/ox_N_sf"/>
</dbReference>
<comment type="cofactor">
    <cofactor evidence="1 6">
        <name>FAD</name>
        <dbReference type="ChEBI" id="CHEBI:57692"/>
    </cofactor>
</comment>
<dbReference type="FunFam" id="2.40.110.10:FF:000011">
    <property type="entry name" value="Acyl-CoA dehydrogenase FadE34"/>
    <property type="match status" value="1"/>
</dbReference>
<dbReference type="Proteomes" id="UP000515947">
    <property type="component" value="Chromosome"/>
</dbReference>
<reference evidence="10 11" key="1">
    <citation type="submission" date="2020-08" db="EMBL/GenBank/DDBJ databases">
        <title>Genome sequence of Nocardioides mesophilus KACC 16243T.</title>
        <authorList>
            <person name="Hyun D.-W."/>
            <person name="Bae J.-W."/>
        </authorList>
    </citation>
    <scope>NUCLEOTIDE SEQUENCE [LARGE SCALE GENOMIC DNA]</scope>
    <source>
        <strain evidence="10 11">KACC 16243</strain>
    </source>
</reference>
<evidence type="ECO:0000259" key="7">
    <source>
        <dbReference type="Pfam" id="PF00441"/>
    </source>
</evidence>
<dbReference type="InterPro" id="IPR052161">
    <property type="entry name" value="Mycobact_Acyl-CoA_DH"/>
</dbReference>
<dbReference type="InterPro" id="IPR036250">
    <property type="entry name" value="AcylCo_DH-like_C"/>
</dbReference>
<feature type="domain" description="Acyl-CoA dehydrogenase/oxidase C-terminal" evidence="7">
    <location>
        <begin position="232"/>
        <end position="387"/>
    </location>
</feature>
<dbReference type="InterPro" id="IPR009075">
    <property type="entry name" value="AcylCo_DH/oxidase_C"/>
</dbReference>
<keyword evidence="5 6" id="KW-0560">Oxidoreductase</keyword>
<accession>A0A7G9R7C9</accession>
<dbReference type="Gene3D" id="1.10.540.10">
    <property type="entry name" value="Acyl-CoA dehydrogenase/oxidase, N-terminal domain"/>
    <property type="match status" value="1"/>
</dbReference>
<proteinExistence type="inferred from homology"/>
<dbReference type="SUPFAM" id="SSF47203">
    <property type="entry name" value="Acyl-CoA dehydrogenase C-terminal domain-like"/>
    <property type="match status" value="1"/>
</dbReference>
<dbReference type="PANTHER" id="PTHR43292">
    <property type="entry name" value="ACYL-COA DEHYDROGENASE"/>
    <property type="match status" value="1"/>
</dbReference>
<comment type="similarity">
    <text evidence="2 6">Belongs to the acyl-CoA dehydrogenase family.</text>
</comment>
<keyword evidence="11" id="KW-1185">Reference proteome</keyword>
<evidence type="ECO:0000313" key="11">
    <source>
        <dbReference type="Proteomes" id="UP000515947"/>
    </source>
</evidence>
<gene>
    <name evidence="10" type="ORF">H9L09_12985</name>
</gene>
<dbReference type="GO" id="GO:0050660">
    <property type="term" value="F:flavin adenine dinucleotide binding"/>
    <property type="evidence" value="ECO:0007669"/>
    <property type="project" value="InterPro"/>
</dbReference>
<dbReference type="Pfam" id="PF00441">
    <property type="entry name" value="Acyl-CoA_dh_1"/>
    <property type="match status" value="1"/>
</dbReference>
<dbReference type="GO" id="GO:0016627">
    <property type="term" value="F:oxidoreductase activity, acting on the CH-CH group of donors"/>
    <property type="evidence" value="ECO:0007669"/>
    <property type="project" value="InterPro"/>
</dbReference>
<dbReference type="Pfam" id="PF02771">
    <property type="entry name" value="Acyl-CoA_dh_N"/>
    <property type="match status" value="1"/>
</dbReference>
<dbReference type="InterPro" id="IPR006091">
    <property type="entry name" value="Acyl-CoA_Oxase/DH_mid-dom"/>
</dbReference>
<dbReference type="KEGG" id="nmes:H9L09_12985"/>
<dbReference type="InterPro" id="IPR046373">
    <property type="entry name" value="Acyl-CoA_Oxase/DH_mid-dom_sf"/>
</dbReference>
<dbReference type="AlphaFoldDB" id="A0A7G9R7C9"/>
<dbReference type="Gene3D" id="2.40.110.10">
    <property type="entry name" value="Butyryl-CoA Dehydrogenase, subunit A, domain 2"/>
    <property type="match status" value="1"/>
</dbReference>
<organism evidence="10 11">
    <name type="scientific">Nocardioides mesophilus</name>
    <dbReference type="NCBI Taxonomy" id="433659"/>
    <lineage>
        <taxon>Bacteria</taxon>
        <taxon>Bacillati</taxon>
        <taxon>Actinomycetota</taxon>
        <taxon>Actinomycetes</taxon>
        <taxon>Propionibacteriales</taxon>
        <taxon>Nocardioidaceae</taxon>
        <taxon>Nocardioides</taxon>
    </lineage>
</organism>
<evidence type="ECO:0000256" key="1">
    <source>
        <dbReference type="ARBA" id="ARBA00001974"/>
    </source>
</evidence>
<dbReference type="GO" id="GO:0005886">
    <property type="term" value="C:plasma membrane"/>
    <property type="evidence" value="ECO:0007669"/>
    <property type="project" value="TreeGrafter"/>
</dbReference>
<evidence type="ECO:0000313" key="10">
    <source>
        <dbReference type="EMBL" id="QNN51504.1"/>
    </source>
</evidence>
<dbReference type="InterPro" id="IPR009100">
    <property type="entry name" value="AcylCoA_DH/oxidase_NM_dom_sf"/>
</dbReference>
<sequence>MRLELSPEDAAFREEMRTFFTTRVPQEIRDTVAAGRELTKDQIVESQRTLNAAGLAVPGWPVEWGGQDWTPLQRHIWHEEMQRACVPLPLAFNASMVGPVIATFGSQEQKERFLPATANLDIWWSQGFSEPDAGSDLASLRTTAVRDGDEWVVNGQKTWTTLGQYGDWIFNLVRTDPDAPKRQQGISFLLIDMSTPGVTVRPIELIDGGHEVNEVFFEDVRVPAENLVGEENKGWDYAKFLLGNERVGVAPVGATKRMLAAAKAHAATAGPGGTSLLEDPLVAAQVAELENELLALELTALRVVAHSTDGKPHPASSVLKLKGTELQQAVSELVVDLAGPASLASGAGAGSDLPEWTRLATPTYLNLRKASIYGGSNEVQRQIIAGTILGL</sequence>
<evidence type="ECO:0000256" key="2">
    <source>
        <dbReference type="ARBA" id="ARBA00009347"/>
    </source>
</evidence>
<feature type="domain" description="Acyl-CoA oxidase/dehydrogenase middle" evidence="8">
    <location>
        <begin position="127"/>
        <end position="220"/>
    </location>
</feature>
<dbReference type="Gene3D" id="1.20.140.10">
    <property type="entry name" value="Butyryl-CoA Dehydrogenase, subunit A, domain 3"/>
    <property type="match status" value="1"/>
</dbReference>
<keyword evidence="3 6" id="KW-0285">Flavoprotein</keyword>
<protein>
    <submittedName>
        <fullName evidence="10">Acyl-CoA dehydrogenase family protein</fullName>
    </submittedName>
</protein>
<evidence type="ECO:0000259" key="8">
    <source>
        <dbReference type="Pfam" id="PF02770"/>
    </source>
</evidence>
<dbReference type="EMBL" id="CP060713">
    <property type="protein sequence ID" value="QNN51504.1"/>
    <property type="molecule type" value="Genomic_DNA"/>
</dbReference>
<dbReference type="RefSeq" id="WP_187577340.1">
    <property type="nucleotide sequence ID" value="NZ_CP060713.1"/>
</dbReference>
<dbReference type="SUPFAM" id="SSF56645">
    <property type="entry name" value="Acyl-CoA dehydrogenase NM domain-like"/>
    <property type="match status" value="1"/>
</dbReference>
<evidence type="ECO:0000259" key="9">
    <source>
        <dbReference type="Pfam" id="PF02771"/>
    </source>
</evidence>
<dbReference type="Pfam" id="PF02770">
    <property type="entry name" value="Acyl-CoA_dh_M"/>
    <property type="match status" value="1"/>
</dbReference>
<dbReference type="InterPro" id="IPR013786">
    <property type="entry name" value="AcylCoA_DH/ox_N"/>
</dbReference>
<evidence type="ECO:0000256" key="5">
    <source>
        <dbReference type="ARBA" id="ARBA00023002"/>
    </source>
</evidence>
<dbReference type="PANTHER" id="PTHR43292:SF3">
    <property type="entry name" value="ACYL-COA DEHYDROGENASE FADE29"/>
    <property type="match status" value="1"/>
</dbReference>
<feature type="domain" description="Acyl-CoA dehydrogenase/oxidase N-terminal" evidence="9">
    <location>
        <begin position="6"/>
        <end position="119"/>
    </location>
</feature>